<reference evidence="1" key="1">
    <citation type="submission" date="2018-02" db="EMBL/GenBank/DDBJ databases">
        <title>Rhizophora mucronata_Transcriptome.</title>
        <authorList>
            <person name="Meera S.P."/>
            <person name="Sreeshan A."/>
            <person name="Augustine A."/>
        </authorList>
    </citation>
    <scope>NUCLEOTIDE SEQUENCE</scope>
    <source>
        <tissue evidence="1">Leaf</tissue>
    </source>
</reference>
<evidence type="ECO:0000313" key="1">
    <source>
        <dbReference type="EMBL" id="MBX55329.1"/>
    </source>
</evidence>
<sequence length="38" mass="4446">MFYMLLLQPSTSNIHIIQLDLFWPLISLHQSIVDCSEV</sequence>
<protein>
    <submittedName>
        <fullName evidence="1">Uncharacterized protein</fullName>
    </submittedName>
</protein>
<dbReference type="EMBL" id="GGEC01074845">
    <property type="protein sequence ID" value="MBX55329.1"/>
    <property type="molecule type" value="Transcribed_RNA"/>
</dbReference>
<organism evidence="1">
    <name type="scientific">Rhizophora mucronata</name>
    <name type="common">Asiatic mangrove</name>
    <dbReference type="NCBI Taxonomy" id="61149"/>
    <lineage>
        <taxon>Eukaryota</taxon>
        <taxon>Viridiplantae</taxon>
        <taxon>Streptophyta</taxon>
        <taxon>Embryophyta</taxon>
        <taxon>Tracheophyta</taxon>
        <taxon>Spermatophyta</taxon>
        <taxon>Magnoliopsida</taxon>
        <taxon>eudicotyledons</taxon>
        <taxon>Gunneridae</taxon>
        <taxon>Pentapetalae</taxon>
        <taxon>rosids</taxon>
        <taxon>fabids</taxon>
        <taxon>Malpighiales</taxon>
        <taxon>Rhizophoraceae</taxon>
        <taxon>Rhizophora</taxon>
    </lineage>
</organism>
<name>A0A2P2PL41_RHIMU</name>
<dbReference type="AlphaFoldDB" id="A0A2P2PL41"/>
<proteinExistence type="predicted"/>
<accession>A0A2P2PL41</accession>